<dbReference type="RefSeq" id="WP_040882722.1">
    <property type="nucleotide sequence ID" value="NZ_AP028878.1"/>
</dbReference>
<protein>
    <submittedName>
        <fullName evidence="2">DUF1631 domain-containing protein</fullName>
    </submittedName>
</protein>
<dbReference type="AlphaFoldDB" id="N6W2V9"/>
<evidence type="ECO:0000313" key="2">
    <source>
        <dbReference type="EMBL" id="ENO14449.2"/>
    </source>
</evidence>
<comment type="caution">
    <text evidence="2">The sequence shown here is derived from an EMBL/GenBank/DDBJ whole genome shotgun (WGS) entry which is preliminary data.</text>
</comment>
<sequence length="818" mass="89960">MSTDNRVVSLRKGAVESAFALPTALIRLRDYSGQALRKELTEFFDSADDALFNMADKAGTNQDQTAYFDAMRELRLRRKSMTLSMLQWVARAFNEIGSFDPQPRSGGLTEVDQDSLSLLDHGDLEQQVAIDNLTTKLRNRHLESIRMLVSRFQHLAPKVNLEDRQMPLSPEVICSGLQEACNDLDIDIRAKLVVLKLFDKLFITRLDSLYRDANTLLIKSGVLPDMKRPPISGAGVNGNAATARGQVPPSEHQSSGEISEAGDAVGAAGEGSEGSDATFSELSALLHSAPGSDDSVGSGQVSAGQGAGALNTTDLMKYLALLQRRADATGASSSTGQSVSSSNLTQQVESLLARRGQGMGSLNQVDADVVNLVTMLFDFILEDRQLPPQMKTIIGRLQIPILKVALLDRSFFNRGGHPARKLLNELAMAGIGWNEKAEGQRDPLRDKIQAVADRLLGDFTDNVDIFSELLEEFSHFMDLDRRRRELVEQRLRDAEEGRARQERARAAATEVLETVTRDRQLPPVVEKLLGEPWSKVLQFFYLREGEDSNNWKKSAKLAEQLVWSVDPQPVTEETRGELLRRIPAIVDNLRKGLHSISWDPFASDAMIRDLELAHVDALQQLALETPAPEVPVVDKPAANTRASDVTGEPAHARSTIPHDELAALAAAEFREVQARRQPESDATPTQAEPQQVGEVGVRSTEEAPAKARVEVQAAPVQAEARIPGVDPRWIETAEKLRVGSWVELLSDGQKTRCKLAAIIKATGKYIFVNRNGAKVSEYSLDDVAKALSTGEVSMLDDGLIFDRALESIIDNLRHSRRD</sequence>
<dbReference type="InterPro" id="IPR012434">
    <property type="entry name" value="DUF1631"/>
</dbReference>
<dbReference type="HOGENOM" id="CLU_021581_0_0_6"/>
<dbReference type="STRING" id="626887.J057_23685"/>
<feature type="compositionally biased region" description="Polar residues" evidence="1">
    <location>
        <begin position="680"/>
        <end position="689"/>
    </location>
</feature>
<feature type="region of interest" description="Disordered" evidence="1">
    <location>
        <begin position="672"/>
        <end position="708"/>
    </location>
</feature>
<dbReference type="Pfam" id="PF07793">
    <property type="entry name" value="DUF1631"/>
    <property type="match status" value="1"/>
</dbReference>
<dbReference type="OrthoDB" id="6188167at2"/>
<dbReference type="PATRIC" id="fig|626887.3.peg.4739"/>
<name>N6W2V9_9GAMM</name>
<organism evidence="2 3">
    <name type="scientific">Marinobacter nanhaiticus D15-8W</name>
    <dbReference type="NCBI Taxonomy" id="626887"/>
    <lineage>
        <taxon>Bacteria</taxon>
        <taxon>Pseudomonadati</taxon>
        <taxon>Pseudomonadota</taxon>
        <taxon>Gammaproteobacteria</taxon>
        <taxon>Pseudomonadales</taxon>
        <taxon>Marinobacteraceae</taxon>
        <taxon>Marinobacter</taxon>
    </lineage>
</organism>
<dbReference type="EMBL" id="APLQ01000014">
    <property type="protein sequence ID" value="ENO14449.2"/>
    <property type="molecule type" value="Genomic_DNA"/>
</dbReference>
<dbReference type="eggNOG" id="COG3170">
    <property type="taxonomic scope" value="Bacteria"/>
</dbReference>
<keyword evidence="3" id="KW-1185">Reference proteome</keyword>
<feature type="compositionally biased region" description="Basic and acidic residues" evidence="1">
    <location>
        <begin position="699"/>
        <end position="708"/>
    </location>
</feature>
<gene>
    <name evidence="2" type="ORF">J057_23685</name>
</gene>
<evidence type="ECO:0000256" key="1">
    <source>
        <dbReference type="SAM" id="MobiDB-lite"/>
    </source>
</evidence>
<accession>N6W2V9</accession>
<evidence type="ECO:0000313" key="3">
    <source>
        <dbReference type="Proteomes" id="UP000013165"/>
    </source>
</evidence>
<reference evidence="2 3" key="1">
    <citation type="journal article" date="2013" name="Genome Announc.">
        <title>Genome Sequence of the Polycyclic Aromatic Hydrocarbon-Degrading Bacterium Strain Marinobacter nanhaiticus D15-8WT.</title>
        <authorList>
            <person name="Cui Z."/>
            <person name="Gao W."/>
            <person name="Li Q."/>
            <person name="Xu G."/>
            <person name="Zheng L."/>
        </authorList>
    </citation>
    <scope>NUCLEOTIDE SEQUENCE [LARGE SCALE GENOMIC DNA]</scope>
    <source>
        <strain evidence="2 3">D15-8W</strain>
    </source>
</reference>
<proteinExistence type="predicted"/>
<feature type="region of interest" description="Disordered" evidence="1">
    <location>
        <begin position="228"/>
        <end position="276"/>
    </location>
</feature>
<dbReference type="Proteomes" id="UP000013165">
    <property type="component" value="Unassembled WGS sequence"/>
</dbReference>